<dbReference type="Proteomes" id="UP001500305">
    <property type="component" value="Unassembled WGS sequence"/>
</dbReference>
<evidence type="ECO:0000256" key="2">
    <source>
        <dbReference type="ARBA" id="ARBA00023125"/>
    </source>
</evidence>
<keyword evidence="2" id="KW-0238">DNA-binding</keyword>
<dbReference type="Pfam" id="PF07729">
    <property type="entry name" value="FCD"/>
    <property type="match status" value="1"/>
</dbReference>
<evidence type="ECO:0000313" key="7">
    <source>
        <dbReference type="Proteomes" id="UP001500305"/>
    </source>
</evidence>
<dbReference type="InterPro" id="IPR000524">
    <property type="entry name" value="Tscrpt_reg_HTH_GntR"/>
</dbReference>
<dbReference type="Gene3D" id="1.20.120.530">
    <property type="entry name" value="GntR ligand-binding domain-like"/>
    <property type="match status" value="1"/>
</dbReference>
<evidence type="ECO:0000256" key="4">
    <source>
        <dbReference type="SAM" id="MobiDB-lite"/>
    </source>
</evidence>
<evidence type="ECO:0000256" key="3">
    <source>
        <dbReference type="ARBA" id="ARBA00023163"/>
    </source>
</evidence>
<name>A0ABP5QMP9_9ACTN</name>
<dbReference type="InterPro" id="IPR036390">
    <property type="entry name" value="WH_DNA-bd_sf"/>
</dbReference>
<organism evidence="6 7">
    <name type="scientific">Kitasatospora cystarginea</name>
    <dbReference type="NCBI Taxonomy" id="58350"/>
    <lineage>
        <taxon>Bacteria</taxon>
        <taxon>Bacillati</taxon>
        <taxon>Actinomycetota</taxon>
        <taxon>Actinomycetes</taxon>
        <taxon>Kitasatosporales</taxon>
        <taxon>Streptomycetaceae</taxon>
        <taxon>Kitasatospora</taxon>
    </lineage>
</organism>
<accession>A0ABP5QMP9</accession>
<dbReference type="EMBL" id="BAAATR010000007">
    <property type="protein sequence ID" value="GAA2239950.1"/>
    <property type="molecule type" value="Genomic_DNA"/>
</dbReference>
<dbReference type="RefSeq" id="WP_344636078.1">
    <property type="nucleotide sequence ID" value="NZ_BAAATR010000007.1"/>
</dbReference>
<dbReference type="InterPro" id="IPR011711">
    <property type="entry name" value="GntR_C"/>
</dbReference>
<dbReference type="SUPFAM" id="SSF48008">
    <property type="entry name" value="GntR ligand-binding domain-like"/>
    <property type="match status" value="1"/>
</dbReference>
<dbReference type="Pfam" id="PF00392">
    <property type="entry name" value="GntR"/>
    <property type="match status" value="1"/>
</dbReference>
<gene>
    <name evidence="6" type="ORF">GCM10010430_21690</name>
</gene>
<dbReference type="SUPFAM" id="SSF46785">
    <property type="entry name" value="Winged helix' DNA-binding domain"/>
    <property type="match status" value="1"/>
</dbReference>
<evidence type="ECO:0000313" key="6">
    <source>
        <dbReference type="EMBL" id="GAA2239950.1"/>
    </source>
</evidence>
<keyword evidence="3" id="KW-0804">Transcription</keyword>
<keyword evidence="1" id="KW-0805">Transcription regulation</keyword>
<protein>
    <submittedName>
        <fullName evidence="6">GntR family transcriptional regulator</fullName>
    </submittedName>
</protein>
<keyword evidence="7" id="KW-1185">Reference proteome</keyword>
<dbReference type="PANTHER" id="PTHR43537:SF45">
    <property type="entry name" value="GNTR FAMILY REGULATORY PROTEIN"/>
    <property type="match status" value="1"/>
</dbReference>
<dbReference type="InterPro" id="IPR008920">
    <property type="entry name" value="TF_FadR/GntR_C"/>
</dbReference>
<evidence type="ECO:0000256" key="1">
    <source>
        <dbReference type="ARBA" id="ARBA00023015"/>
    </source>
</evidence>
<dbReference type="Gene3D" id="1.10.10.10">
    <property type="entry name" value="Winged helix-like DNA-binding domain superfamily/Winged helix DNA-binding domain"/>
    <property type="match status" value="1"/>
</dbReference>
<dbReference type="InterPro" id="IPR036388">
    <property type="entry name" value="WH-like_DNA-bd_sf"/>
</dbReference>
<proteinExistence type="predicted"/>
<feature type="region of interest" description="Disordered" evidence="4">
    <location>
        <begin position="233"/>
        <end position="252"/>
    </location>
</feature>
<dbReference type="CDD" id="cd07377">
    <property type="entry name" value="WHTH_GntR"/>
    <property type="match status" value="1"/>
</dbReference>
<sequence length="252" mass="26975">MVGGEQGSTGAFGALAAERGRLERTGVAQRVAEVLRDHITEGRLAPGTRLSEEALGEALAVSRNTLREAFRLLVDQRLVVHELNRGVFVRILTPEDVDDIFTLRLALETAGVRAAPRAAPERLAQVRIALAQAEAAEGRGDWVAVGTADLRFHQSVAGLAGSMRIDDCMSRLLAELRLAFGAVPTAHGLHEPFLRRNQILAGLLESGESDDVEVELTRYLDDARRVIVTAMRAAGPGAPPGPGPAAVTSERR</sequence>
<dbReference type="SMART" id="SM00895">
    <property type="entry name" value="FCD"/>
    <property type="match status" value="1"/>
</dbReference>
<dbReference type="PROSITE" id="PS50949">
    <property type="entry name" value="HTH_GNTR"/>
    <property type="match status" value="1"/>
</dbReference>
<reference evidence="7" key="1">
    <citation type="journal article" date="2019" name="Int. J. Syst. Evol. Microbiol.">
        <title>The Global Catalogue of Microorganisms (GCM) 10K type strain sequencing project: providing services to taxonomists for standard genome sequencing and annotation.</title>
        <authorList>
            <consortium name="The Broad Institute Genomics Platform"/>
            <consortium name="The Broad Institute Genome Sequencing Center for Infectious Disease"/>
            <person name="Wu L."/>
            <person name="Ma J."/>
        </authorList>
    </citation>
    <scope>NUCLEOTIDE SEQUENCE [LARGE SCALE GENOMIC DNA]</scope>
    <source>
        <strain evidence="7">JCM 7356</strain>
    </source>
</reference>
<dbReference type="SMART" id="SM00345">
    <property type="entry name" value="HTH_GNTR"/>
    <property type="match status" value="1"/>
</dbReference>
<feature type="domain" description="HTH gntR-type" evidence="5">
    <location>
        <begin position="25"/>
        <end position="92"/>
    </location>
</feature>
<dbReference type="PANTHER" id="PTHR43537">
    <property type="entry name" value="TRANSCRIPTIONAL REGULATOR, GNTR FAMILY"/>
    <property type="match status" value="1"/>
</dbReference>
<evidence type="ECO:0000259" key="5">
    <source>
        <dbReference type="PROSITE" id="PS50949"/>
    </source>
</evidence>
<comment type="caution">
    <text evidence="6">The sequence shown here is derived from an EMBL/GenBank/DDBJ whole genome shotgun (WGS) entry which is preliminary data.</text>
</comment>